<evidence type="ECO:0000313" key="2">
    <source>
        <dbReference type="Proteomes" id="UP000029109"/>
    </source>
</evidence>
<proteinExistence type="predicted"/>
<organism evidence="1 2">
    <name type="scientific">Bifidobacterium pullorum</name>
    <dbReference type="NCBI Taxonomy" id="78448"/>
    <lineage>
        <taxon>Bacteria</taxon>
        <taxon>Bacillati</taxon>
        <taxon>Actinomycetota</taxon>
        <taxon>Actinomycetes</taxon>
        <taxon>Bifidobacteriales</taxon>
        <taxon>Bifidobacteriaceae</taxon>
        <taxon>Bifidobacterium</taxon>
    </lineage>
</organism>
<dbReference type="Proteomes" id="UP000029109">
    <property type="component" value="Unassembled WGS sequence"/>
</dbReference>
<sequence>MSVMPYRSMAEGYRGIARRRGRIQTGAVTGGELVAMLRGGQSVRDGTHRVDDVARRQVVGVGDHGMAGRLRSSGLLHVIRACQSQLDAGEGVDGVAGRLTDSPCCNYFDYNKEHAPSLL</sequence>
<gene>
    <name evidence="1" type="ORF">BPULL_0363</name>
</gene>
<accession>A0A7V8KQE0</accession>
<reference evidence="1 2" key="1">
    <citation type="submission" date="2014-03" db="EMBL/GenBank/DDBJ databases">
        <title>Genomics of Bifidobacteria.</title>
        <authorList>
            <person name="Ventura M."/>
            <person name="Milani C."/>
            <person name="Lugli G.A."/>
        </authorList>
    </citation>
    <scope>NUCLEOTIDE SEQUENCE [LARGE SCALE GENOMIC DNA]</scope>
    <source>
        <strain evidence="1 2">LMG 21816</strain>
    </source>
</reference>
<dbReference type="EMBL" id="JGZJ01000010">
    <property type="protein sequence ID" value="KFI80834.1"/>
    <property type="molecule type" value="Genomic_DNA"/>
</dbReference>
<dbReference type="AlphaFoldDB" id="A0A7V8KQE0"/>
<comment type="caution">
    <text evidence="1">The sequence shown here is derived from an EMBL/GenBank/DDBJ whole genome shotgun (WGS) entry which is preliminary data.</text>
</comment>
<protein>
    <submittedName>
        <fullName evidence="1">Uncharacterized protein</fullName>
    </submittedName>
</protein>
<name>A0A7V8KQE0_9BIFI</name>
<evidence type="ECO:0000313" key="1">
    <source>
        <dbReference type="EMBL" id="KFI80834.1"/>
    </source>
</evidence>